<organism evidence="1 2">
    <name type="scientific">Linum trigynum</name>
    <dbReference type="NCBI Taxonomy" id="586398"/>
    <lineage>
        <taxon>Eukaryota</taxon>
        <taxon>Viridiplantae</taxon>
        <taxon>Streptophyta</taxon>
        <taxon>Embryophyta</taxon>
        <taxon>Tracheophyta</taxon>
        <taxon>Spermatophyta</taxon>
        <taxon>Magnoliopsida</taxon>
        <taxon>eudicotyledons</taxon>
        <taxon>Gunneridae</taxon>
        <taxon>Pentapetalae</taxon>
        <taxon>rosids</taxon>
        <taxon>fabids</taxon>
        <taxon>Malpighiales</taxon>
        <taxon>Linaceae</taxon>
        <taxon>Linum</taxon>
    </lineage>
</organism>
<dbReference type="PANTHER" id="PTHR33710">
    <property type="entry name" value="BNAC02G09200D PROTEIN"/>
    <property type="match status" value="1"/>
</dbReference>
<dbReference type="PANTHER" id="PTHR33710:SF71">
    <property type="entry name" value="ENDONUCLEASE_EXONUCLEASE_PHOSPHATASE DOMAIN-CONTAINING PROTEIN"/>
    <property type="match status" value="1"/>
</dbReference>
<accession>A0AAV2F4Z7</accession>
<evidence type="ECO:0000313" key="1">
    <source>
        <dbReference type="EMBL" id="CAL1393117.1"/>
    </source>
</evidence>
<dbReference type="SUPFAM" id="SSF56219">
    <property type="entry name" value="DNase I-like"/>
    <property type="match status" value="1"/>
</dbReference>
<protein>
    <submittedName>
        <fullName evidence="1">Uncharacterized protein</fullName>
    </submittedName>
</protein>
<dbReference type="AlphaFoldDB" id="A0AAV2F4Z7"/>
<dbReference type="EMBL" id="OZ034819">
    <property type="protein sequence ID" value="CAL1393117.1"/>
    <property type="molecule type" value="Genomic_DNA"/>
</dbReference>
<name>A0AAV2F4Z7_9ROSI</name>
<sequence>MGRDKLWRPSDPFPSNGMVHGYAVGILTSLRRSFEKKGGNALPDREIENFREGLKACGLVDLGFQGYPFTWDNKRTIGFTEERLDRFVARENWSELFPTARVIHLDGNRPEHRPLICDIRG</sequence>
<dbReference type="Gene3D" id="3.60.10.10">
    <property type="entry name" value="Endonuclease/exonuclease/phosphatase"/>
    <property type="match status" value="1"/>
</dbReference>
<dbReference type="Proteomes" id="UP001497516">
    <property type="component" value="Chromosome 6"/>
</dbReference>
<evidence type="ECO:0000313" key="2">
    <source>
        <dbReference type="Proteomes" id="UP001497516"/>
    </source>
</evidence>
<keyword evidence="2" id="KW-1185">Reference proteome</keyword>
<reference evidence="1 2" key="1">
    <citation type="submission" date="2024-04" db="EMBL/GenBank/DDBJ databases">
        <authorList>
            <person name="Fracassetti M."/>
        </authorList>
    </citation>
    <scope>NUCLEOTIDE SEQUENCE [LARGE SCALE GENOMIC DNA]</scope>
</reference>
<proteinExistence type="predicted"/>
<dbReference type="InterPro" id="IPR036691">
    <property type="entry name" value="Endo/exonu/phosph_ase_sf"/>
</dbReference>
<gene>
    <name evidence="1" type="ORF">LTRI10_LOCUS33714</name>
</gene>